<dbReference type="SMART" id="SM00747">
    <property type="entry name" value="CFEM"/>
    <property type="match status" value="1"/>
</dbReference>
<keyword evidence="19" id="KW-1185">Reference proteome</keyword>
<evidence type="ECO:0000256" key="16">
    <source>
        <dbReference type="SAM" id="SignalP"/>
    </source>
</evidence>
<dbReference type="GO" id="GO:0005576">
    <property type="term" value="C:extracellular region"/>
    <property type="evidence" value="ECO:0007669"/>
    <property type="project" value="UniProtKB-SubCell"/>
</dbReference>
<feature type="transmembrane region" description="Helical" evidence="15">
    <location>
        <begin position="299"/>
        <end position="319"/>
    </location>
</feature>
<sequence length="452" mass="49380">MRLRHVLAPAAALLLSCVPVTLCQGLSSALGSLPDCAIDCLKTSIANSPCTIDDTPCLCTNSDLQDAITNCVLSSCTVKGSLHAKNVTQTICNAPVRDTSRAIKDLTTILSTIAGVLVAGRIIFKHFVAKMGLSLDDWFIVLTAIVGAPNRAIVVHGTGANGVGRDIWTLPFDMITRFGKFFYIMEILYFAELALLKVSILFFYLRIFPDTRIRQVLWVTQTLNVLVGVAFVIAAIFPCTPISYFWTKWDGEGQGKCININALAWANAIISIVLDIWMLAIPLSQLPKIKLHWKRKVGIALMFFVGTFVTIVSILRLHSCVTYANSRNPTWDNAPITKWSVIEINIGIMCACMPTLRLALARVFTIFQESTVRTGYGAGYGAGYQNQASKVTTSHAVATFNGQSPKGTQPPDRAILCKKTFDIQYSDESSLVQMRDLSVRPTTSDASSGIDP</sequence>
<dbReference type="GeneID" id="27725773"/>
<feature type="chain" id="PRO_5001775360" description="CFEM domain-containing protein" evidence="16">
    <location>
        <begin position="24"/>
        <end position="452"/>
    </location>
</feature>
<dbReference type="RefSeq" id="XP_016641537.1">
    <property type="nucleotide sequence ID" value="XM_016788738.1"/>
</dbReference>
<dbReference type="PROSITE" id="PS51257">
    <property type="entry name" value="PROKAR_LIPOPROTEIN"/>
    <property type="match status" value="1"/>
</dbReference>
<keyword evidence="11 14" id="KW-1015">Disulfide bond</keyword>
<evidence type="ECO:0000256" key="8">
    <source>
        <dbReference type="ARBA" id="ARBA00022729"/>
    </source>
</evidence>
<keyword evidence="14" id="KW-0349">Heme</keyword>
<evidence type="ECO:0000256" key="6">
    <source>
        <dbReference type="ARBA" id="ARBA00022622"/>
    </source>
</evidence>
<dbReference type="Pfam" id="PF20684">
    <property type="entry name" value="Fung_rhodopsin"/>
    <property type="match status" value="1"/>
</dbReference>
<evidence type="ECO:0000256" key="14">
    <source>
        <dbReference type="PROSITE-ProRule" id="PRU01356"/>
    </source>
</evidence>
<comment type="similarity">
    <text evidence="4">Belongs to the RBT5 family.</text>
</comment>
<feature type="transmembrane region" description="Helical" evidence="15">
    <location>
        <begin position="258"/>
        <end position="278"/>
    </location>
</feature>
<evidence type="ECO:0000256" key="4">
    <source>
        <dbReference type="ARBA" id="ARBA00010031"/>
    </source>
</evidence>
<keyword evidence="6" id="KW-0325">Glycoprotein</keyword>
<dbReference type="InterPro" id="IPR008427">
    <property type="entry name" value="Extracellular_membr_CFEM_dom"/>
</dbReference>
<feature type="disulfide bond" evidence="14">
    <location>
        <begin position="59"/>
        <end position="92"/>
    </location>
</feature>
<dbReference type="OMA" id="DINAITW"/>
<dbReference type="PROSITE" id="PS52012">
    <property type="entry name" value="CFEM"/>
    <property type="match status" value="1"/>
</dbReference>
<keyword evidence="14" id="KW-0408">Iron</keyword>
<keyword evidence="7 15" id="KW-0812">Transmembrane</keyword>
<dbReference type="KEGG" id="sapo:SAPIO_CDS6701"/>
<keyword evidence="8 16" id="KW-0732">Signal</keyword>
<feature type="transmembrane region" description="Helical" evidence="15">
    <location>
        <begin position="181"/>
        <end position="205"/>
    </location>
</feature>
<evidence type="ECO:0000256" key="1">
    <source>
        <dbReference type="ARBA" id="ARBA00004141"/>
    </source>
</evidence>
<keyword evidence="12" id="KW-0449">Lipoprotein</keyword>
<feature type="disulfide bond" evidence="14">
    <location>
        <begin position="40"/>
        <end position="71"/>
    </location>
</feature>
<dbReference type="HOGENOM" id="CLU_028200_6_3_1"/>
<evidence type="ECO:0000259" key="17">
    <source>
        <dbReference type="PROSITE" id="PS52012"/>
    </source>
</evidence>
<evidence type="ECO:0000256" key="12">
    <source>
        <dbReference type="ARBA" id="ARBA00023288"/>
    </source>
</evidence>
<evidence type="ECO:0000256" key="3">
    <source>
        <dbReference type="ARBA" id="ARBA00004613"/>
    </source>
</evidence>
<feature type="disulfide bond" evidence="14">
    <location>
        <begin position="50"/>
        <end position="57"/>
    </location>
</feature>
<protein>
    <recommendedName>
        <fullName evidence="17">CFEM domain-containing protein</fullName>
    </recommendedName>
</protein>
<evidence type="ECO:0000256" key="7">
    <source>
        <dbReference type="ARBA" id="ARBA00022692"/>
    </source>
</evidence>
<dbReference type="GO" id="GO:0046872">
    <property type="term" value="F:metal ion binding"/>
    <property type="evidence" value="ECO:0007669"/>
    <property type="project" value="UniProtKB-UniRule"/>
</dbReference>
<evidence type="ECO:0000256" key="9">
    <source>
        <dbReference type="ARBA" id="ARBA00022989"/>
    </source>
</evidence>
<comment type="similarity">
    <text evidence="13">Belongs to the SAT4 family.</text>
</comment>
<dbReference type="Proteomes" id="UP000028545">
    <property type="component" value="Unassembled WGS sequence"/>
</dbReference>
<comment type="subcellular location">
    <subcellularLocation>
        <location evidence="2">Membrane</location>
        <topology evidence="2">Lipid-anchor</topology>
        <topology evidence="2">GPI-anchor</topology>
    </subcellularLocation>
    <subcellularLocation>
        <location evidence="1">Membrane</location>
        <topology evidence="1">Multi-pass membrane protein</topology>
    </subcellularLocation>
    <subcellularLocation>
        <location evidence="3">Secreted</location>
    </subcellularLocation>
</comment>
<keyword evidence="10 15" id="KW-0472">Membrane</keyword>
<feature type="transmembrane region" description="Helical" evidence="15">
    <location>
        <begin position="225"/>
        <end position="246"/>
    </location>
</feature>
<dbReference type="InterPro" id="IPR049326">
    <property type="entry name" value="Rhodopsin_dom_fungi"/>
</dbReference>
<comment type="caution">
    <text evidence="18">The sequence shown here is derived from an EMBL/GenBank/DDBJ whole genome shotgun (WGS) entry which is preliminary data.</text>
</comment>
<feature type="transmembrane region" description="Helical" evidence="15">
    <location>
        <begin position="339"/>
        <end position="360"/>
    </location>
</feature>
<evidence type="ECO:0000256" key="11">
    <source>
        <dbReference type="ARBA" id="ARBA00023157"/>
    </source>
</evidence>
<dbReference type="InterPro" id="IPR052337">
    <property type="entry name" value="SAT4-like"/>
</dbReference>
<name>A0A084G326_PSEDA</name>
<feature type="domain" description="CFEM" evidence="17">
    <location>
        <begin position="8"/>
        <end position="119"/>
    </location>
</feature>
<dbReference type="OrthoDB" id="2496787at2759"/>
<accession>A0A084G326</accession>
<keyword evidence="14" id="KW-0479">Metal-binding</keyword>
<dbReference type="GO" id="GO:0098552">
    <property type="term" value="C:side of membrane"/>
    <property type="evidence" value="ECO:0007669"/>
    <property type="project" value="UniProtKB-KW"/>
</dbReference>
<evidence type="ECO:0000256" key="10">
    <source>
        <dbReference type="ARBA" id="ARBA00023136"/>
    </source>
</evidence>
<keyword evidence="6" id="KW-0336">GPI-anchor</keyword>
<evidence type="ECO:0000256" key="2">
    <source>
        <dbReference type="ARBA" id="ARBA00004589"/>
    </source>
</evidence>
<evidence type="ECO:0000256" key="5">
    <source>
        <dbReference type="ARBA" id="ARBA00022525"/>
    </source>
</evidence>
<dbReference type="AlphaFoldDB" id="A0A084G326"/>
<evidence type="ECO:0000256" key="13">
    <source>
        <dbReference type="ARBA" id="ARBA00038359"/>
    </source>
</evidence>
<proteinExistence type="inferred from homology"/>
<feature type="disulfide bond" evidence="14">
    <location>
        <begin position="36"/>
        <end position="76"/>
    </location>
</feature>
<keyword evidence="9 15" id="KW-1133">Transmembrane helix</keyword>
<dbReference type="PANTHER" id="PTHR33048:SF143">
    <property type="entry name" value="EXTRACELLULAR MEMBRANE PROTEIN CFEM DOMAIN-CONTAINING PROTEIN-RELATED"/>
    <property type="match status" value="1"/>
</dbReference>
<feature type="binding site" description="axial binding residue" evidence="14">
    <location>
        <position position="54"/>
    </location>
    <ligand>
        <name>heme</name>
        <dbReference type="ChEBI" id="CHEBI:30413"/>
    </ligand>
    <ligandPart>
        <name>Fe</name>
        <dbReference type="ChEBI" id="CHEBI:18248"/>
    </ligandPart>
</feature>
<feature type="signal peptide" evidence="16">
    <location>
        <begin position="1"/>
        <end position="23"/>
    </location>
</feature>
<evidence type="ECO:0000256" key="15">
    <source>
        <dbReference type="SAM" id="Phobius"/>
    </source>
</evidence>
<organism evidence="18 19">
    <name type="scientific">Pseudallescheria apiosperma</name>
    <name type="common">Scedosporium apiospermum</name>
    <dbReference type="NCBI Taxonomy" id="563466"/>
    <lineage>
        <taxon>Eukaryota</taxon>
        <taxon>Fungi</taxon>
        <taxon>Dikarya</taxon>
        <taxon>Ascomycota</taxon>
        <taxon>Pezizomycotina</taxon>
        <taxon>Sordariomycetes</taxon>
        <taxon>Hypocreomycetidae</taxon>
        <taxon>Microascales</taxon>
        <taxon>Microascaceae</taxon>
        <taxon>Scedosporium</taxon>
    </lineage>
</organism>
<dbReference type="VEuPathDB" id="FungiDB:SAPIO_CDS6701"/>
<dbReference type="EMBL" id="JOWA01000107">
    <property type="protein sequence ID" value="KEZ41738.1"/>
    <property type="molecule type" value="Genomic_DNA"/>
</dbReference>
<dbReference type="PANTHER" id="PTHR33048">
    <property type="entry name" value="PTH11-LIKE INTEGRAL MEMBRANE PROTEIN (AFU_ORTHOLOGUE AFUA_5G11245)"/>
    <property type="match status" value="1"/>
</dbReference>
<evidence type="ECO:0000313" key="19">
    <source>
        <dbReference type="Proteomes" id="UP000028545"/>
    </source>
</evidence>
<evidence type="ECO:0000313" key="18">
    <source>
        <dbReference type="EMBL" id="KEZ41738.1"/>
    </source>
</evidence>
<reference evidence="18 19" key="1">
    <citation type="journal article" date="2014" name="Genome Announc.">
        <title>Draft genome sequence of the pathogenic fungus Scedosporium apiospermum.</title>
        <authorList>
            <person name="Vandeputte P."/>
            <person name="Ghamrawi S."/>
            <person name="Rechenmann M."/>
            <person name="Iltis A."/>
            <person name="Giraud S."/>
            <person name="Fleury M."/>
            <person name="Thornton C."/>
            <person name="Delhaes L."/>
            <person name="Meyer W."/>
            <person name="Papon N."/>
            <person name="Bouchara J.P."/>
        </authorList>
    </citation>
    <scope>NUCLEOTIDE SEQUENCE [LARGE SCALE GENOMIC DNA]</scope>
    <source>
        <strain evidence="18 19">IHEM 14462</strain>
    </source>
</reference>
<keyword evidence="5" id="KW-0964">Secreted</keyword>
<dbReference type="Pfam" id="PF05730">
    <property type="entry name" value="CFEM"/>
    <property type="match status" value="1"/>
</dbReference>
<gene>
    <name evidence="18" type="ORF">SAPIO_CDS6701</name>
</gene>